<sequence length="192" mass="20807">MSCNNDQGLTSEIKVSAGSTIRRERYFKVLTCEEELRKCFDYDKTFSWCSNDLLKTPGRVPLRVATGFDREGPLGVTGGGLLEGVLGGSERLLEHTALTSPSASGLELTITSPFEASLMTGRMTLALIGTVKNATESRRSSIYPIMITKNLKKEKLDQTPGKEVQVTAIAFILVAIDVGVLGFAGKEITKDD</sequence>
<proteinExistence type="predicted"/>
<gene>
    <name evidence="1" type="ORF">K435DRAFT_810806</name>
</gene>
<dbReference type="AlphaFoldDB" id="A0A4S8KU84"/>
<evidence type="ECO:0000313" key="1">
    <source>
        <dbReference type="EMBL" id="THU79340.1"/>
    </source>
</evidence>
<dbReference type="Proteomes" id="UP000297245">
    <property type="component" value="Unassembled WGS sequence"/>
</dbReference>
<reference evidence="1 2" key="1">
    <citation type="journal article" date="2019" name="Nat. Ecol. Evol.">
        <title>Megaphylogeny resolves global patterns of mushroom evolution.</title>
        <authorList>
            <person name="Varga T."/>
            <person name="Krizsan K."/>
            <person name="Foldi C."/>
            <person name="Dima B."/>
            <person name="Sanchez-Garcia M."/>
            <person name="Sanchez-Ramirez S."/>
            <person name="Szollosi G.J."/>
            <person name="Szarkandi J.G."/>
            <person name="Papp V."/>
            <person name="Albert L."/>
            <person name="Andreopoulos W."/>
            <person name="Angelini C."/>
            <person name="Antonin V."/>
            <person name="Barry K.W."/>
            <person name="Bougher N.L."/>
            <person name="Buchanan P."/>
            <person name="Buyck B."/>
            <person name="Bense V."/>
            <person name="Catcheside P."/>
            <person name="Chovatia M."/>
            <person name="Cooper J."/>
            <person name="Damon W."/>
            <person name="Desjardin D."/>
            <person name="Finy P."/>
            <person name="Geml J."/>
            <person name="Haridas S."/>
            <person name="Hughes K."/>
            <person name="Justo A."/>
            <person name="Karasinski D."/>
            <person name="Kautmanova I."/>
            <person name="Kiss B."/>
            <person name="Kocsube S."/>
            <person name="Kotiranta H."/>
            <person name="LaButti K.M."/>
            <person name="Lechner B.E."/>
            <person name="Liimatainen K."/>
            <person name="Lipzen A."/>
            <person name="Lukacs Z."/>
            <person name="Mihaltcheva S."/>
            <person name="Morgado L.N."/>
            <person name="Niskanen T."/>
            <person name="Noordeloos M.E."/>
            <person name="Ohm R.A."/>
            <person name="Ortiz-Santana B."/>
            <person name="Ovrebo C."/>
            <person name="Racz N."/>
            <person name="Riley R."/>
            <person name="Savchenko A."/>
            <person name="Shiryaev A."/>
            <person name="Soop K."/>
            <person name="Spirin V."/>
            <person name="Szebenyi C."/>
            <person name="Tomsovsky M."/>
            <person name="Tulloss R.E."/>
            <person name="Uehling J."/>
            <person name="Grigoriev I.V."/>
            <person name="Vagvolgyi C."/>
            <person name="Papp T."/>
            <person name="Martin F.M."/>
            <person name="Miettinen O."/>
            <person name="Hibbett D.S."/>
            <person name="Nagy L.G."/>
        </authorList>
    </citation>
    <scope>NUCLEOTIDE SEQUENCE [LARGE SCALE GENOMIC DNA]</scope>
    <source>
        <strain evidence="1 2">CBS 962.96</strain>
    </source>
</reference>
<dbReference type="EMBL" id="ML180039">
    <property type="protein sequence ID" value="THU79340.1"/>
    <property type="molecule type" value="Genomic_DNA"/>
</dbReference>
<keyword evidence="2" id="KW-1185">Reference proteome</keyword>
<protein>
    <submittedName>
        <fullName evidence="1">Uncharacterized protein</fullName>
    </submittedName>
</protein>
<evidence type="ECO:0000313" key="2">
    <source>
        <dbReference type="Proteomes" id="UP000297245"/>
    </source>
</evidence>
<name>A0A4S8KU84_DENBC</name>
<organism evidence="1 2">
    <name type="scientific">Dendrothele bispora (strain CBS 962.96)</name>
    <dbReference type="NCBI Taxonomy" id="1314807"/>
    <lineage>
        <taxon>Eukaryota</taxon>
        <taxon>Fungi</taxon>
        <taxon>Dikarya</taxon>
        <taxon>Basidiomycota</taxon>
        <taxon>Agaricomycotina</taxon>
        <taxon>Agaricomycetes</taxon>
        <taxon>Agaricomycetidae</taxon>
        <taxon>Agaricales</taxon>
        <taxon>Agaricales incertae sedis</taxon>
        <taxon>Dendrothele</taxon>
    </lineage>
</organism>
<accession>A0A4S8KU84</accession>